<name>A0A813GIS3_POLGL</name>
<reference evidence="1" key="1">
    <citation type="submission" date="2021-02" db="EMBL/GenBank/DDBJ databases">
        <authorList>
            <person name="Dougan E. K."/>
            <person name="Rhodes N."/>
            <person name="Thang M."/>
            <person name="Chan C."/>
        </authorList>
    </citation>
    <scope>NUCLEOTIDE SEQUENCE</scope>
</reference>
<accession>A0A813GIS3</accession>
<dbReference type="EMBL" id="CAJNNV010028516">
    <property type="protein sequence ID" value="CAE8624873.1"/>
    <property type="molecule type" value="Genomic_DNA"/>
</dbReference>
<evidence type="ECO:0000313" key="1">
    <source>
        <dbReference type="EMBL" id="CAE8624873.1"/>
    </source>
</evidence>
<protein>
    <submittedName>
        <fullName evidence="1">Uncharacterized protein</fullName>
    </submittedName>
</protein>
<organism evidence="1 2">
    <name type="scientific">Polarella glacialis</name>
    <name type="common">Dinoflagellate</name>
    <dbReference type="NCBI Taxonomy" id="89957"/>
    <lineage>
        <taxon>Eukaryota</taxon>
        <taxon>Sar</taxon>
        <taxon>Alveolata</taxon>
        <taxon>Dinophyceae</taxon>
        <taxon>Suessiales</taxon>
        <taxon>Suessiaceae</taxon>
        <taxon>Polarella</taxon>
    </lineage>
</organism>
<gene>
    <name evidence="1" type="ORF">PGLA1383_LOCUS41971</name>
</gene>
<keyword evidence="2" id="KW-1185">Reference proteome</keyword>
<dbReference type="AlphaFoldDB" id="A0A813GIS3"/>
<proteinExistence type="predicted"/>
<evidence type="ECO:0000313" key="2">
    <source>
        <dbReference type="Proteomes" id="UP000654075"/>
    </source>
</evidence>
<sequence>MENPTHAPDHRNYRRFALMAAQMVAIGVELESDKAEMLVQQTLNLDRPWRERRDMLSGILSAASVEDRQRVVRNLDQRFEELADIDDFEIVCGIAEHIGVEIPRDGAIRRCGLRRWALDPKRVELGAPAG</sequence>
<dbReference type="Proteomes" id="UP000654075">
    <property type="component" value="Unassembled WGS sequence"/>
</dbReference>
<comment type="caution">
    <text evidence="1">The sequence shown here is derived from an EMBL/GenBank/DDBJ whole genome shotgun (WGS) entry which is preliminary data.</text>
</comment>
<dbReference type="OrthoDB" id="431900at2759"/>
<feature type="non-terminal residue" evidence="1">
    <location>
        <position position="130"/>
    </location>
</feature>